<dbReference type="GeneID" id="9940096"/>
<dbReference type="RefSeq" id="XP_003138296.1">
    <property type="nucleotide sequence ID" value="XM_003138248.1"/>
</dbReference>
<dbReference type="EMBL" id="JH712077">
    <property type="protein sequence ID" value="EFO25775.1"/>
    <property type="molecule type" value="Genomic_DNA"/>
</dbReference>
<sequence>MGMKINFNAACQIEPIRTVARRGTPLNIHFSIKMSMELDFALRDWRKSDVIAFPMMRDRNALVIVPVIEESLFRDTTIVLVHGNMIKGIGFMVWKHARQAQY</sequence>
<name>A0A1S0U811_LOALO</name>
<dbReference type="InParanoid" id="A0A1S0U811"/>
<dbReference type="AlphaFoldDB" id="A0A1S0U811"/>
<accession>A0A1S0U811</accession>
<proteinExistence type="predicted"/>
<protein>
    <submittedName>
        <fullName evidence="1">Uncharacterized protein</fullName>
    </submittedName>
</protein>
<organism evidence="1">
    <name type="scientific">Loa loa</name>
    <name type="common">Eye worm</name>
    <name type="synonym">Filaria loa</name>
    <dbReference type="NCBI Taxonomy" id="7209"/>
    <lineage>
        <taxon>Eukaryota</taxon>
        <taxon>Metazoa</taxon>
        <taxon>Ecdysozoa</taxon>
        <taxon>Nematoda</taxon>
        <taxon>Chromadorea</taxon>
        <taxon>Rhabditida</taxon>
        <taxon>Spirurina</taxon>
        <taxon>Spiruromorpha</taxon>
        <taxon>Filarioidea</taxon>
        <taxon>Onchocercidae</taxon>
        <taxon>Loa</taxon>
    </lineage>
</organism>
<reference evidence="1" key="1">
    <citation type="submission" date="2012-04" db="EMBL/GenBank/DDBJ databases">
        <title>The Genome Sequence of Loa loa.</title>
        <authorList>
            <consortium name="The Broad Institute Genome Sequencing Platform"/>
            <consortium name="Broad Institute Genome Sequencing Center for Infectious Disease"/>
            <person name="Nutman T.B."/>
            <person name="Fink D.L."/>
            <person name="Russ C."/>
            <person name="Young S."/>
            <person name="Zeng Q."/>
            <person name="Gargeya S."/>
            <person name="Alvarado L."/>
            <person name="Berlin A."/>
            <person name="Chapman S.B."/>
            <person name="Chen Z."/>
            <person name="Freedman E."/>
            <person name="Gellesch M."/>
            <person name="Goldberg J."/>
            <person name="Griggs A."/>
            <person name="Gujja S."/>
            <person name="Heilman E.R."/>
            <person name="Heiman D."/>
            <person name="Howarth C."/>
            <person name="Mehta T."/>
            <person name="Neiman D."/>
            <person name="Pearson M."/>
            <person name="Roberts A."/>
            <person name="Saif S."/>
            <person name="Shea T."/>
            <person name="Shenoy N."/>
            <person name="Sisk P."/>
            <person name="Stolte C."/>
            <person name="Sykes S."/>
            <person name="White J."/>
            <person name="Yandava C."/>
            <person name="Haas B."/>
            <person name="Henn M.R."/>
            <person name="Nusbaum C."/>
            <person name="Birren B."/>
        </authorList>
    </citation>
    <scope>NUCLEOTIDE SEQUENCE [LARGE SCALE GENOMIC DNA]</scope>
</reference>
<gene>
    <name evidence="1" type="ORF">LOAG_02711</name>
</gene>
<dbReference type="CTD" id="9940096"/>
<evidence type="ECO:0000313" key="1">
    <source>
        <dbReference type="EMBL" id="EFO25775.1"/>
    </source>
</evidence>
<dbReference type="KEGG" id="loa:LOAG_02711"/>